<dbReference type="EMBL" id="SBLB01000001">
    <property type="protein sequence ID" value="RYC72231.1"/>
    <property type="molecule type" value="Genomic_DNA"/>
</dbReference>
<comment type="caution">
    <text evidence="2">The sequence shown here is derived from an EMBL/GenBank/DDBJ whole genome shotgun (WGS) entry which is preliminary data.</text>
</comment>
<accession>A0A4Q2UW26</accession>
<dbReference type="AlphaFoldDB" id="A0A4Q2UW26"/>
<evidence type="ECO:0000259" key="1">
    <source>
        <dbReference type="Pfam" id="PF01471"/>
    </source>
</evidence>
<reference evidence="2 3" key="1">
    <citation type="submission" date="2019-01" db="EMBL/GenBank/DDBJ databases">
        <title>Spirosoma flava sp. nov., a propanil-degrading bacterium isolated from herbicide-contaminated soil.</title>
        <authorList>
            <person name="Zhang L."/>
            <person name="Jiang J.-D."/>
        </authorList>
    </citation>
    <scope>NUCLEOTIDE SEQUENCE [LARGE SCALE GENOMIC DNA]</scope>
    <source>
        <strain evidence="2 3">TY50</strain>
    </source>
</reference>
<gene>
    <name evidence="2" type="ORF">EQG79_06725</name>
</gene>
<dbReference type="Gene3D" id="1.10.101.10">
    <property type="entry name" value="PGBD-like superfamily/PGBD"/>
    <property type="match status" value="1"/>
</dbReference>
<evidence type="ECO:0000313" key="3">
    <source>
        <dbReference type="Proteomes" id="UP000290407"/>
    </source>
</evidence>
<dbReference type="RefSeq" id="WP_129600829.1">
    <property type="nucleotide sequence ID" value="NZ_SBLB01000001.1"/>
</dbReference>
<dbReference type="InterPro" id="IPR036366">
    <property type="entry name" value="PGBDSf"/>
</dbReference>
<proteinExistence type="predicted"/>
<sequence>MLKTNFQTELIPPAPVKRGHTGADVRRVQEWLCLNAPFFPTVALAVKIDNDFGPATEQAVKRFQERVQLSPTGVVTPAVFNRLTRPLSAAFTMAEPQPGQSVRELIVAVAARHRSQFAAELQTSTRTTNLGPWVRSYCEGLEGPDILWCMGFAQAILDQASSAVGRVFTSLMPRSLSCDEVARAGQNSGRLLSSPTVRQNPARVRPGDLFLLRRTVQGKPDWFHTGIITAVGDGVFSTVEGNTNQTGSPNGTAVFARVRNFRQQTLDVFSVEDL</sequence>
<protein>
    <submittedName>
        <fullName evidence="2">Peptidoglycan-binding protein</fullName>
    </submittedName>
</protein>
<keyword evidence="3" id="KW-1185">Reference proteome</keyword>
<evidence type="ECO:0000313" key="2">
    <source>
        <dbReference type="EMBL" id="RYC72231.1"/>
    </source>
</evidence>
<dbReference type="Pfam" id="PF01471">
    <property type="entry name" value="PG_binding_1"/>
    <property type="match status" value="1"/>
</dbReference>
<dbReference type="SUPFAM" id="SSF47090">
    <property type="entry name" value="PGBD-like"/>
    <property type="match status" value="1"/>
</dbReference>
<dbReference type="InterPro" id="IPR036365">
    <property type="entry name" value="PGBD-like_sf"/>
</dbReference>
<feature type="domain" description="Peptidoglycan binding-like" evidence="1">
    <location>
        <begin position="21"/>
        <end position="83"/>
    </location>
</feature>
<dbReference type="Proteomes" id="UP000290407">
    <property type="component" value="Unassembled WGS sequence"/>
</dbReference>
<dbReference type="InterPro" id="IPR002477">
    <property type="entry name" value="Peptidoglycan-bd-like"/>
</dbReference>
<organism evidence="2 3">
    <name type="scientific">Spirosoma sordidisoli</name>
    <dbReference type="NCBI Taxonomy" id="2502893"/>
    <lineage>
        <taxon>Bacteria</taxon>
        <taxon>Pseudomonadati</taxon>
        <taxon>Bacteroidota</taxon>
        <taxon>Cytophagia</taxon>
        <taxon>Cytophagales</taxon>
        <taxon>Cytophagaceae</taxon>
        <taxon>Spirosoma</taxon>
    </lineage>
</organism>
<name>A0A4Q2UW26_9BACT</name>